<organism evidence="1 2">
    <name type="scientific">Gigaspora margarita</name>
    <dbReference type="NCBI Taxonomy" id="4874"/>
    <lineage>
        <taxon>Eukaryota</taxon>
        <taxon>Fungi</taxon>
        <taxon>Fungi incertae sedis</taxon>
        <taxon>Mucoromycota</taxon>
        <taxon>Glomeromycotina</taxon>
        <taxon>Glomeromycetes</taxon>
        <taxon>Diversisporales</taxon>
        <taxon>Gigasporaceae</taxon>
        <taxon>Gigaspora</taxon>
    </lineage>
</organism>
<evidence type="ECO:0000313" key="2">
    <source>
        <dbReference type="Proteomes" id="UP000789901"/>
    </source>
</evidence>
<dbReference type="Proteomes" id="UP000789901">
    <property type="component" value="Unassembled WGS sequence"/>
</dbReference>
<name>A0ABN7XAN3_GIGMA</name>
<keyword evidence="2" id="KW-1185">Reference proteome</keyword>
<dbReference type="EMBL" id="CAJVQB010106216">
    <property type="protein sequence ID" value="CAG8851461.1"/>
    <property type="molecule type" value="Genomic_DNA"/>
</dbReference>
<sequence>NKTAEILISTDSGSPIEIVKESSESKRTFDEFKYKDEVLEEAEEFFTKEISDDKIFWNLWKNYQSLAFTSPTWRNYRPENSS</sequence>
<feature type="non-terminal residue" evidence="1">
    <location>
        <position position="1"/>
    </location>
</feature>
<accession>A0ABN7XAN3</accession>
<protein>
    <submittedName>
        <fullName evidence="1">2487_t:CDS:1</fullName>
    </submittedName>
</protein>
<reference evidence="1 2" key="1">
    <citation type="submission" date="2021-06" db="EMBL/GenBank/DDBJ databases">
        <authorList>
            <person name="Kallberg Y."/>
            <person name="Tangrot J."/>
            <person name="Rosling A."/>
        </authorList>
    </citation>
    <scope>NUCLEOTIDE SEQUENCE [LARGE SCALE GENOMIC DNA]</scope>
    <source>
        <strain evidence="1 2">120-4 pot B 10/14</strain>
    </source>
</reference>
<proteinExistence type="predicted"/>
<evidence type="ECO:0000313" key="1">
    <source>
        <dbReference type="EMBL" id="CAG8851461.1"/>
    </source>
</evidence>
<comment type="caution">
    <text evidence="1">The sequence shown here is derived from an EMBL/GenBank/DDBJ whole genome shotgun (WGS) entry which is preliminary data.</text>
</comment>
<gene>
    <name evidence="1" type="ORF">GMARGA_LOCUS40752</name>
</gene>